<dbReference type="Proteomes" id="UP001303046">
    <property type="component" value="Unassembled WGS sequence"/>
</dbReference>
<comment type="caution">
    <text evidence="1">The sequence shown here is derived from an EMBL/GenBank/DDBJ whole genome shotgun (WGS) entry which is preliminary data.</text>
</comment>
<evidence type="ECO:0000313" key="2">
    <source>
        <dbReference type="Proteomes" id="UP001303046"/>
    </source>
</evidence>
<sequence>MCGGRSFMQSLPALYGVLLERADTVTKGIQKQQSWSLLFADDIMLASDYRDDLQKQVQSWKLQQHGLRLNVSKTEYMECGVYLGSTVTAKSDIDQEGRARVNVVWMKWKVTTGVLCEKSLSTEVEDLQDCCASCCPLRMRVLAGAKTLERVLHAMEMRMLGWTIGVALKIKISNDTVCSVFSVVLITEKVKTTRLRWFGHLLRREENSVVKTALMRDVSCVRPRGRLRIHWLDRVELDIIDAHG</sequence>
<name>A0ABR1CBF1_NECAM</name>
<accession>A0ABR1CBF1</accession>
<gene>
    <name evidence="1" type="primary">Necator_chrII.g6619</name>
    <name evidence="1" type="ORF">RB195_018826</name>
</gene>
<evidence type="ECO:0008006" key="3">
    <source>
        <dbReference type="Google" id="ProtNLM"/>
    </source>
</evidence>
<dbReference type="PANTHER" id="PTHR46238">
    <property type="entry name" value="REVERSE TRANSCRIPTASE DOMAIN-CONTAINING PROTEIN"/>
    <property type="match status" value="1"/>
</dbReference>
<reference evidence="1 2" key="1">
    <citation type="submission" date="2023-08" db="EMBL/GenBank/DDBJ databases">
        <title>A Necator americanus chromosomal reference genome.</title>
        <authorList>
            <person name="Ilik V."/>
            <person name="Petrzelkova K.J."/>
            <person name="Pardy F."/>
            <person name="Fuh T."/>
            <person name="Niatou-Singa F.S."/>
            <person name="Gouil Q."/>
            <person name="Baker L."/>
            <person name="Ritchie M.E."/>
            <person name="Jex A.R."/>
            <person name="Gazzola D."/>
            <person name="Li H."/>
            <person name="Toshio Fujiwara R."/>
            <person name="Zhan B."/>
            <person name="Aroian R.V."/>
            <person name="Pafco B."/>
            <person name="Schwarz E.M."/>
        </authorList>
    </citation>
    <scope>NUCLEOTIDE SEQUENCE [LARGE SCALE GENOMIC DNA]</scope>
    <source>
        <strain evidence="1 2">Aroian</strain>
        <tissue evidence="1">Whole animal</tissue>
    </source>
</reference>
<evidence type="ECO:0000313" key="1">
    <source>
        <dbReference type="EMBL" id="KAK6735814.1"/>
    </source>
</evidence>
<organism evidence="1 2">
    <name type="scientific">Necator americanus</name>
    <name type="common">Human hookworm</name>
    <dbReference type="NCBI Taxonomy" id="51031"/>
    <lineage>
        <taxon>Eukaryota</taxon>
        <taxon>Metazoa</taxon>
        <taxon>Ecdysozoa</taxon>
        <taxon>Nematoda</taxon>
        <taxon>Chromadorea</taxon>
        <taxon>Rhabditida</taxon>
        <taxon>Rhabditina</taxon>
        <taxon>Rhabditomorpha</taxon>
        <taxon>Strongyloidea</taxon>
        <taxon>Ancylostomatidae</taxon>
        <taxon>Bunostominae</taxon>
        <taxon>Necator</taxon>
    </lineage>
</organism>
<protein>
    <recommendedName>
        <fullName evidence="3">Reverse transcriptase domain-containing protein</fullName>
    </recommendedName>
</protein>
<keyword evidence="2" id="KW-1185">Reference proteome</keyword>
<dbReference type="SUPFAM" id="SSF56672">
    <property type="entry name" value="DNA/RNA polymerases"/>
    <property type="match status" value="1"/>
</dbReference>
<proteinExistence type="predicted"/>
<dbReference type="PANTHER" id="PTHR46238:SF8">
    <property type="entry name" value="ENDONUCLEASE_EXONUCLEASE_PHOSPHATASE DOMAIN-CONTAINING PROTEIN"/>
    <property type="match status" value="1"/>
</dbReference>
<dbReference type="EMBL" id="JAVFWL010000002">
    <property type="protein sequence ID" value="KAK6735814.1"/>
    <property type="molecule type" value="Genomic_DNA"/>
</dbReference>
<dbReference type="InterPro" id="IPR043502">
    <property type="entry name" value="DNA/RNA_pol_sf"/>
</dbReference>